<evidence type="ECO:0000313" key="3">
    <source>
        <dbReference type="Proteomes" id="UP001629113"/>
    </source>
</evidence>
<keyword evidence="1" id="KW-1133">Transmembrane helix</keyword>
<comment type="caution">
    <text evidence="2">The sequence shown here is derived from an EMBL/GenBank/DDBJ whole genome shotgun (WGS) entry which is preliminary data.</text>
</comment>
<organism evidence="2 3">
    <name type="scientific">Phlyctema vagabunda</name>
    <dbReference type="NCBI Taxonomy" id="108571"/>
    <lineage>
        <taxon>Eukaryota</taxon>
        <taxon>Fungi</taxon>
        <taxon>Dikarya</taxon>
        <taxon>Ascomycota</taxon>
        <taxon>Pezizomycotina</taxon>
        <taxon>Leotiomycetes</taxon>
        <taxon>Helotiales</taxon>
        <taxon>Dermateaceae</taxon>
        <taxon>Phlyctema</taxon>
    </lineage>
</organism>
<gene>
    <name evidence="2" type="ORF">PVAG01_07060</name>
</gene>
<keyword evidence="1" id="KW-0812">Transmembrane</keyword>
<dbReference type="EMBL" id="JBFCZG010000006">
    <property type="protein sequence ID" value="KAL3420615.1"/>
    <property type="molecule type" value="Genomic_DNA"/>
</dbReference>
<name>A0ABR4PBD5_9HELO</name>
<keyword evidence="3" id="KW-1185">Reference proteome</keyword>
<dbReference type="Proteomes" id="UP001629113">
    <property type="component" value="Unassembled WGS sequence"/>
</dbReference>
<reference evidence="2 3" key="1">
    <citation type="submission" date="2024-06" db="EMBL/GenBank/DDBJ databases">
        <title>Complete genome of Phlyctema vagabunda strain 19-DSS-EL-015.</title>
        <authorList>
            <person name="Fiorenzani C."/>
        </authorList>
    </citation>
    <scope>NUCLEOTIDE SEQUENCE [LARGE SCALE GENOMIC DNA]</scope>
    <source>
        <strain evidence="2 3">19-DSS-EL-015</strain>
    </source>
</reference>
<dbReference type="InterPro" id="IPR021848">
    <property type="entry name" value="HODM_asu-like"/>
</dbReference>
<feature type="transmembrane region" description="Helical" evidence="1">
    <location>
        <begin position="58"/>
        <end position="82"/>
    </location>
</feature>
<protein>
    <submittedName>
        <fullName evidence="2">Uncharacterized protein</fullName>
    </submittedName>
</protein>
<accession>A0ABR4PBD5</accession>
<evidence type="ECO:0000256" key="1">
    <source>
        <dbReference type="SAM" id="Phobius"/>
    </source>
</evidence>
<sequence>MGIITHYSSSFLQPSMLGLSQTLRSYVATISPSVALPTSQRTDILLQIDPHSDLLQQYIMALGTACIILIAGLLFIVTSRFLSQRSLTHLRNGRKGSVGVEARLHDIKQRSQEEVPPYQMPPLRSASKPAPQMAMALKKLDQVNWLTLDHDYLREHDIRSELLRDICPQVVQQLTAADDAAHEVLSMVVHFLTSRYPSRFTVTSSPPTIHNHLTSESYPIGPTISNPLEISARLAMEDFNILKKDTETGEYQLIASATLFPTGWKLQERIGSSMAKLHAPVPGWKEKLGRSVNRYFDYLSPNSCMERTNTFVQTSTVLFADEPAHMFPQRASLMPEHVQVRRERQTFTRLVGTDAILFTVRTFMRPLTELDLDETRAFAEMVRGWEEGEMGKYKGSEVWGETALRWCDEMIARAEGEEERS</sequence>
<dbReference type="Pfam" id="PF11927">
    <property type="entry name" value="HODM_asu-like"/>
    <property type="match status" value="1"/>
</dbReference>
<keyword evidence="1" id="KW-0472">Membrane</keyword>
<evidence type="ECO:0000313" key="2">
    <source>
        <dbReference type="EMBL" id="KAL3420615.1"/>
    </source>
</evidence>
<proteinExistence type="predicted"/>